<protein>
    <recommendedName>
        <fullName evidence="3 9">Mediator of RNA polymerase II transcription subunit 16</fullName>
    </recommendedName>
    <alternativeName>
        <fullName evidence="8 9">Mediator complex subunit 16</fullName>
    </alternativeName>
</protein>
<dbReference type="InterPro" id="IPR021665">
    <property type="entry name" value="Mediator_Med16_N"/>
</dbReference>
<sequence length="640" mass="73301">MWSTQEFEADKIYYELCYRKAYSYNNIGVILPNVGVFIPRLGGGISGGSGGDGNKPAWSFTSKNDFYPLEGLEHHHKIGEIITDLIWNQMGSALALIDQRGKISIWIMNNFVNRWKCICDVNLRESVIIFLWLDCVRMYSRTTETRYKRGNFKGPRNQFGELSFITVTTDGKVSVWYQKGKKQFSKFSTELRYNNSRISHADIIINNDGNYILTTYSPEHYPKVIIFHEIKVDMLKLQVNCRPIAITEFVTSPNGTLLLCKRYSGNLDCLDMADLNWASFQSNIDVMDCVWVMSACANKLTLCILNNMDHTDLENIIKKLSSTLKKDFLEQILEETFTNISGVFPNGFETSTSSDFLIRLFGLQLSLLKSCERDYITYFNILSVLHLRSLEIIFKNCYTFDKTFVMDSLQSLVSLTEWILDFFVYIIRNIYLLYATYKQGRVLASEKSHIVLLYHTISRSALKNLLSFVEKFKDYISQLAINNPKDSVIQEMNKTLEYSFERWPLKLDLMNSFMNESSTVIEKTMQVLPTSLQGTLKEIEQIYKTNFHSVNKVKLYSYDTRWVESESVDIILKSRNLMDRVCIRDVVQGTTQWAKSYARSCVCGGLWIDISHFGNDSIFSTGGIGGIGSIGGIGGPSTSL</sequence>
<evidence type="ECO:0000259" key="10">
    <source>
        <dbReference type="Pfam" id="PF11635"/>
    </source>
</evidence>
<feature type="domain" description="Mediator complex subunit Med16 N-terminal" evidence="10">
    <location>
        <begin position="164"/>
        <end position="239"/>
    </location>
</feature>
<evidence type="ECO:0000256" key="6">
    <source>
        <dbReference type="ARBA" id="ARBA00023163"/>
    </source>
</evidence>
<evidence type="ECO:0000256" key="9">
    <source>
        <dbReference type="RuleBase" id="RU364149"/>
    </source>
</evidence>
<evidence type="ECO:0000256" key="7">
    <source>
        <dbReference type="ARBA" id="ARBA00023242"/>
    </source>
</evidence>
<dbReference type="SUPFAM" id="SSF50978">
    <property type="entry name" value="WD40 repeat-like"/>
    <property type="match status" value="1"/>
</dbReference>
<organism evidence="11 12">
    <name type="scientific">Diversispora eburnea</name>
    <dbReference type="NCBI Taxonomy" id="1213867"/>
    <lineage>
        <taxon>Eukaryota</taxon>
        <taxon>Fungi</taxon>
        <taxon>Fungi incertae sedis</taxon>
        <taxon>Mucoromycota</taxon>
        <taxon>Glomeromycotina</taxon>
        <taxon>Glomeromycetes</taxon>
        <taxon>Diversisporales</taxon>
        <taxon>Diversisporaceae</taxon>
        <taxon>Diversispora</taxon>
    </lineage>
</organism>
<dbReference type="Proteomes" id="UP000789706">
    <property type="component" value="Unassembled WGS sequence"/>
</dbReference>
<comment type="subunit">
    <text evidence="9">Component of the Mediator complex.</text>
</comment>
<dbReference type="GO" id="GO:0016592">
    <property type="term" value="C:mediator complex"/>
    <property type="evidence" value="ECO:0007669"/>
    <property type="project" value="InterPro"/>
</dbReference>
<evidence type="ECO:0000256" key="5">
    <source>
        <dbReference type="ARBA" id="ARBA00023159"/>
    </source>
</evidence>
<accession>A0A9N8ZTR9</accession>
<dbReference type="GO" id="GO:0045893">
    <property type="term" value="P:positive regulation of DNA-templated transcription"/>
    <property type="evidence" value="ECO:0007669"/>
    <property type="project" value="TreeGrafter"/>
</dbReference>
<comment type="caution">
    <text evidence="11">The sequence shown here is derived from an EMBL/GenBank/DDBJ whole genome shotgun (WGS) entry which is preliminary data.</text>
</comment>
<evidence type="ECO:0000313" key="12">
    <source>
        <dbReference type="Proteomes" id="UP000789706"/>
    </source>
</evidence>
<name>A0A9N8ZTR9_9GLOM</name>
<evidence type="ECO:0000256" key="3">
    <source>
        <dbReference type="ARBA" id="ARBA00019614"/>
    </source>
</evidence>
<evidence type="ECO:0000256" key="1">
    <source>
        <dbReference type="ARBA" id="ARBA00004123"/>
    </source>
</evidence>
<dbReference type="InterPro" id="IPR048338">
    <property type="entry name" value="Mediator_Med16"/>
</dbReference>
<evidence type="ECO:0000313" key="11">
    <source>
        <dbReference type="EMBL" id="CAG8506580.1"/>
    </source>
</evidence>
<gene>
    <name evidence="9" type="primary">MED16</name>
    <name evidence="11" type="ORF">DEBURN_LOCUS4955</name>
</gene>
<comment type="function">
    <text evidence="9">Component of the Mediator complex, a coactivator involved in the regulated transcription of nearly all RNA polymerase II-dependent genes. Mediator functions as a bridge to convey information from gene-specific regulatory proteins to the basal RNA polymerase II transcription machinery. Mediator is recruited to promoters by direct interactions with regulatory proteins and serves as a scaffold for the assembly of a functional preinitiation complex with RNA polymerase II and the general transcription factors.</text>
</comment>
<proteinExistence type="inferred from homology"/>
<evidence type="ECO:0000256" key="8">
    <source>
        <dbReference type="ARBA" id="ARBA00032015"/>
    </source>
</evidence>
<dbReference type="Pfam" id="PF11635">
    <property type="entry name" value="Med16_N"/>
    <property type="match status" value="1"/>
</dbReference>
<keyword evidence="5 9" id="KW-0010">Activator</keyword>
<dbReference type="AlphaFoldDB" id="A0A9N8ZTR9"/>
<dbReference type="InterPro" id="IPR036322">
    <property type="entry name" value="WD40_repeat_dom_sf"/>
</dbReference>
<keyword evidence="12" id="KW-1185">Reference proteome</keyword>
<reference evidence="11" key="1">
    <citation type="submission" date="2021-06" db="EMBL/GenBank/DDBJ databases">
        <authorList>
            <person name="Kallberg Y."/>
            <person name="Tangrot J."/>
            <person name="Rosling A."/>
        </authorList>
    </citation>
    <scope>NUCLEOTIDE SEQUENCE</scope>
    <source>
        <strain evidence="11">AZ414A</strain>
    </source>
</reference>
<evidence type="ECO:0000256" key="2">
    <source>
        <dbReference type="ARBA" id="ARBA00006543"/>
    </source>
</evidence>
<dbReference type="EMBL" id="CAJVPK010000410">
    <property type="protein sequence ID" value="CAG8506580.1"/>
    <property type="molecule type" value="Genomic_DNA"/>
</dbReference>
<keyword evidence="4 9" id="KW-0805">Transcription regulation</keyword>
<keyword evidence="7 9" id="KW-0539">Nucleus</keyword>
<dbReference type="OrthoDB" id="4139168at2759"/>
<comment type="subcellular location">
    <subcellularLocation>
        <location evidence="1 9">Nucleus</location>
    </subcellularLocation>
</comment>
<dbReference type="PANTHER" id="PTHR13224">
    <property type="entry name" value="THYROID HORMONE RECEPTOR-ASSOCIATED PROTEIN-RELATED"/>
    <property type="match status" value="1"/>
</dbReference>
<evidence type="ECO:0000256" key="4">
    <source>
        <dbReference type="ARBA" id="ARBA00023015"/>
    </source>
</evidence>
<keyword evidence="6 9" id="KW-0804">Transcription</keyword>
<comment type="similarity">
    <text evidence="2 9">Belongs to the Mediator complex subunit 16 family.</text>
</comment>
<dbReference type="PANTHER" id="PTHR13224:SF6">
    <property type="entry name" value="MEDIATOR OF RNA POLYMERASE II TRANSCRIPTION SUBUNIT 16"/>
    <property type="match status" value="1"/>
</dbReference>